<evidence type="ECO:0000256" key="5">
    <source>
        <dbReference type="ARBA" id="ARBA00022859"/>
    </source>
</evidence>
<keyword evidence="1" id="KW-1017">Isopeptide bond</keyword>
<dbReference type="AlphaFoldDB" id="A0A5J4NY80"/>
<protein>
    <recommendedName>
        <fullName evidence="6">Caspase recruitment domain-containing protein</fullName>
    </recommendedName>
</protein>
<evidence type="ECO:0000256" key="1">
    <source>
        <dbReference type="ARBA" id="ARBA00022499"/>
    </source>
</evidence>
<evidence type="ECO:0000256" key="4">
    <source>
        <dbReference type="ARBA" id="ARBA00022843"/>
    </source>
</evidence>
<dbReference type="SUPFAM" id="SSF47986">
    <property type="entry name" value="DEATH domain"/>
    <property type="match status" value="1"/>
</dbReference>
<evidence type="ECO:0000313" key="8">
    <source>
        <dbReference type="Proteomes" id="UP000324629"/>
    </source>
</evidence>
<proteinExistence type="predicted"/>
<keyword evidence="2" id="KW-0597">Phosphoprotein</keyword>
<name>A0A5J4NY80_9TREM</name>
<accession>A0A5J4NY80</accession>
<keyword evidence="8" id="KW-1185">Reference proteome</keyword>
<keyword evidence="5" id="KW-0391">Immunity</keyword>
<dbReference type="GO" id="GO:0045087">
    <property type="term" value="P:innate immune response"/>
    <property type="evidence" value="ECO:0007669"/>
    <property type="project" value="UniProtKB-KW"/>
</dbReference>
<dbReference type="InterPro" id="IPR011029">
    <property type="entry name" value="DEATH-like_dom_sf"/>
</dbReference>
<feature type="domain" description="Caspase recruitment" evidence="6">
    <location>
        <begin position="6"/>
        <end position="96"/>
    </location>
</feature>
<organism evidence="7 8">
    <name type="scientific">Paragonimus westermani</name>
    <dbReference type="NCBI Taxonomy" id="34504"/>
    <lineage>
        <taxon>Eukaryota</taxon>
        <taxon>Metazoa</taxon>
        <taxon>Spiralia</taxon>
        <taxon>Lophotrochozoa</taxon>
        <taxon>Platyhelminthes</taxon>
        <taxon>Trematoda</taxon>
        <taxon>Digenea</taxon>
        <taxon>Plagiorchiida</taxon>
        <taxon>Troglotremata</taxon>
        <taxon>Troglotrematidae</taxon>
        <taxon>Paragonimus</taxon>
    </lineage>
</organism>
<dbReference type="Proteomes" id="UP000324629">
    <property type="component" value="Unassembled WGS sequence"/>
</dbReference>
<evidence type="ECO:0000259" key="6">
    <source>
        <dbReference type="Pfam" id="PF16739"/>
    </source>
</evidence>
<dbReference type="GO" id="GO:0005737">
    <property type="term" value="C:cytoplasm"/>
    <property type="evidence" value="ECO:0007669"/>
    <property type="project" value="UniProtKB-ARBA"/>
</dbReference>
<evidence type="ECO:0000256" key="3">
    <source>
        <dbReference type="ARBA" id="ARBA00022588"/>
    </source>
</evidence>
<dbReference type="Gene3D" id="1.10.533.10">
    <property type="entry name" value="Death Domain, Fas"/>
    <property type="match status" value="1"/>
</dbReference>
<dbReference type="EMBL" id="QNGE01000406">
    <property type="protein sequence ID" value="KAA3680576.1"/>
    <property type="molecule type" value="Genomic_DNA"/>
</dbReference>
<keyword evidence="4" id="KW-0832">Ubl conjugation</keyword>
<evidence type="ECO:0000313" key="7">
    <source>
        <dbReference type="EMBL" id="KAA3680576.1"/>
    </source>
</evidence>
<dbReference type="InterPro" id="IPR031964">
    <property type="entry name" value="CARD_dom"/>
</dbReference>
<dbReference type="Pfam" id="PF16739">
    <property type="entry name" value="CARD_2"/>
    <property type="match status" value="1"/>
</dbReference>
<keyword evidence="3" id="KW-0399">Innate immunity</keyword>
<evidence type="ECO:0000256" key="2">
    <source>
        <dbReference type="ARBA" id="ARBA00022553"/>
    </source>
</evidence>
<dbReference type="CDD" id="cd01671">
    <property type="entry name" value="CARD"/>
    <property type="match status" value="1"/>
</dbReference>
<gene>
    <name evidence="7" type="ORF">DEA37_0012309</name>
</gene>
<comment type="caution">
    <text evidence="7">The sequence shown here is derived from an EMBL/GenBank/DDBJ whole genome shotgun (WGS) entry which is preliminary data.</text>
</comment>
<sequence length="463" mass="51472">MLTTPQRQSILHNLPHLVTDLDALDVIDFLLASSTKCLTTADYESIMSAAHNKGRSAGVRCLVTCLLRRPTDSSTFITLCDALRPNYNHLADQLEADLTELEKKHGVGHCDSQLPEETKTGHMKTCSLFENAAVSTSCQQIGGLPPILGCSHTVYNQLFSVINLVSSHPLAALSWNSLLHHLGLPDTTPFQHRQPTAISDAFSPFHTGVSCLRRGLCHFFTVGLTRQLESRGSPLKRVRDKDADDQERLRLKLLDNLILSELVPALQKLDWWNLADRVKVQWRSYDNLTSCTAISILEPCSLRPSYAIDSVSDSLDDVLTTAKTLLHTCVAPLFNHSLISLDWPFLLRELHVCSCCIFQLLWPIPRLYSVTSTEDQAAESTPFTAVCQEALETYYHAALTTAICQQERRRSQHVSSCTDKNGEGFLKACVASVIHGQLLPALRALNLNTLSDEVEQNALRILH</sequence>
<reference evidence="7 8" key="1">
    <citation type="journal article" date="2019" name="Gigascience">
        <title>Whole-genome sequence of the oriental lung fluke Paragonimus westermani.</title>
        <authorList>
            <person name="Oey H."/>
            <person name="Zakrzewski M."/>
            <person name="Narain K."/>
            <person name="Devi K.R."/>
            <person name="Agatsuma T."/>
            <person name="Nawaratna S."/>
            <person name="Gobert G.N."/>
            <person name="Jones M.K."/>
            <person name="Ragan M.A."/>
            <person name="McManus D.P."/>
            <person name="Krause L."/>
        </authorList>
    </citation>
    <scope>NUCLEOTIDE SEQUENCE [LARGE SCALE GENOMIC DNA]</scope>
    <source>
        <strain evidence="7 8">IND2009</strain>
    </source>
</reference>